<dbReference type="Proteomes" id="UP000093985">
    <property type="component" value="Unassembled WGS sequence"/>
</dbReference>
<evidence type="ECO:0000256" key="4">
    <source>
        <dbReference type="ARBA" id="ARBA00022723"/>
    </source>
</evidence>
<comment type="cofactor">
    <cofactor evidence="1">
        <name>heme</name>
        <dbReference type="ChEBI" id="CHEBI:30413"/>
    </cofactor>
</comment>
<dbReference type="InterPro" id="IPR036396">
    <property type="entry name" value="Cyt_P450_sf"/>
</dbReference>
<evidence type="ECO:0000256" key="5">
    <source>
        <dbReference type="ARBA" id="ARBA00023002"/>
    </source>
</evidence>
<keyword evidence="7" id="KW-0503">Monooxygenase</keyword>
<evidence type="ECO:0000256" key="6">
    <source>
        <dbReference type="ARBA" id="ARBA00023004"/>
    </source>
</evidence>
<dbReference type="GO" id="GO:0020037">
    <property type="term" value="F:heme binding"/>
    <property type="evidence" value="ECO:0007669"/>
    <property type="project" value="InterPro"/>
</dbReference>
<comment type="caution">
    <text evidence="8">The sequence shown here is derived from an EMBL/GenBank/DDBJ whole genome shotgun (WGS) entry which is preliminary data.</text>
</comment>
<dbReference type="GO" id="GO:0005506">
    <property type="term" value="F:iron ion binding"/>
    <property type="evidence" value="ECO:0007669"/>
    <property type="project" value="InterPro"/>
</dbReference>
<dbReference type="AlphaFoldDB" id="A0A1A2EH84"/>
<keyword evidence="3" id="KW-0349">Heme</keyword>
<comment type="similarity">
    <text evidence="2">Belongs to the cytochrome P450 family.</text>
</comment>
<accession>A0A1A2EH84</accession>
<dbReference type="InterPro" id="IPR001128">
    <property type="entry name" value="Cyt_P450"/>
</dbReference>
<name>A0A1A2EH84_MYCSD</name>
<dbReference type="PANTHER" id="PTHR46696:SF4">
    <property type="entry name" value="BIOTIN BIOSYNTHESIS CYTOCHROME P450"/>
    <property type="match status" value="1"/>
</dbReference>
<dbReference type="FunFam" id="1.10.630.10:FF:000018">
    <property type="entry name" value="Cytochrome P450 monooxygenase"/>
    <property type="match status" value="1"/>
</dbReference>
<evidence type="ECO:0000256" key="1">
    <source>
        <dbReference type="ARBA" id="ARBA00001971"/>
    </source>
</evidence>
<dbReference type="SUPFAM" id="SSF48264">
    <property type="entry name" value="Cytochrome P450"/>
    <property type="match status" value="1"/>
</dbReference>
<protein>
    <submittedName>
        <fullName evidence="8">Cytochrome</fullName>
    </submittedName>
</protein>
<dbReference type="EMBL" id="LZIN01000072">
    <property type="protein sequence ID" value="OBG03844.1"/>
    <property type="molecule type" value="Genomic_DNA"/>
</dbReference>
<keyword evidence="4" id="KW-0479">Metal-binding</keyword>
<dbReference type="PANTHER" id="PTHR46696">
    <property type="entry name" value="P450, PUTATIVE (EUROFUNG)-RELATED"/>
    <property type="match status" value="1"/>
</dbReference>
<dbReference type="OrthoDB" id="5241086at2"/>
<dbReference type="GO" id="GO:0006707">
    <property type="term" value="P:cholesterol catabolic process"/>
    <property type="evidence" value="ECO:0007669"/>
    <property type="project" value="TreeGrafter"/>
</dbReference>
<organism evidence="8 9">
    <name type="scientific">Mycolicibacter sinensis (strain JDM601)</name>
    <name type="common">Mycobacterium sinense</name>
    <dbReference type="NCBI Taxonomy" id="875328"/>
    <lineage>
        <taxon>Bacteria</taxon>
        <taxon>Bacillati</taxon>
        <taxon>Actinomycetota</taxon>
        <taxon>Actinomycetes</taxon>
        <taxon>Mycobacteriales</taxon>
        <taxon>Mycobacteriaceae</taxon>
        <taxon>Mycolicibacter</taxon>
    </lineage>
</organism>
<dbReference type="Gene3D" id="1.10.630.10">
    <property type="entry name" value="Cytochrome P450"/>
    <property type="match status" value="1"/>
</dbReference>
<dbReference type="GO" id="GO:0036199">
    <property type="term" value="F:cholest-4-en-3-one 26-monooxygenase activity"/>
    <property type="evidence" value="ECO:0007669"/>
    <property type="project" value="TreeGrafter"/>
</dbReference>
<evidence type="ECO:0000256" key="2">
    <source>
        <dbReference type="ARBA" id="ARBA00010617"/>
    </source>
</evidence>
<proteinExistence type="inferred from homology"/>
<dbReference type="GO" id="GO:0008395">
    <property type="term" value="F:steroid hydroxylase activity"/>
    <property type="evidence" value="ECO:0007669"/>
    <property type="project" value="TreeGrafter"/>
</dbReference>
<evidence type="ECO:0000256" key="7">
    <source>
        <dbReference type="ARBA" id="ARBA00023033"/>
    </source>
</evidence>
<keyword evidence="5" id="KW-0560">Oxidoreductase</keyword>
<evidence type="ECO:0000256" key="3">
    <source>
        <dbReference type="ARBA" id="ARBA00022617"/>
    </source>
</evidence>
<evidence type="ECO:0000313" key="9">
    <source>
        <dbReference type="Proteomes" id="UP000093985"/>
    </source>
</evidence>
<dbReference type="RefSeq" id="WP_064855830.1">
    <property type="nucleotide sequence ID" value="NZ_LZIM01000027.1"/>
</dbReference>
<gene>
    <name evidence="8" type="ORF">A5771_12420</name>
</gene>
<evidence type="ECO:0000313" key="8">
    <source>
        <dbReference type="EMBL" id="OBG03844.1"/>
    </source>
</evidence>
<keyword evidence="6" id="KW-0408">Iron</keyword>
<reference evidence="9" key="1">
    <citation type="submission" date="2016-06" db="EMBL/GenBank/DDBJ databases">
        <authorList>
            <person name="Sutton G."/>
            <person name="Brinkac L."/>
            <person name="Sanka R."/>
            <person name="Adams M."/>
            <person name="Lau E."/>
            <person name="Mehaffy C."/>
            <person name="Tameris M."/>
            <person name="Hatherill M."/>
            <person name="Hanekom W."/>
            <person name="Mahomed H."/>
            <person name="Mcshane H."/>
        </authorList>
    </citation>
    <scope>NUCLEOTIDE SEQUENCE [LARGE SCALE GENOMIC DNA]</scope>
    <source>
        <strain evidence="9">852014-51077_SCH5608930-a</strain>
    </source>
</reference>
<dbReference type="CDD" id="cd11033">
    <property type="entry name" value="CYP142-like"/>
    <property type="match status" value="1"/>
</dbReference>
<dbReference type="InterPro" id="IPR002397">
    <property type="entry name" value="Cyt_P450_B"/>
</dbReference>
<sequence length="426" mass="47708">MTLSSSAGTPTSPYPHHRLDISDPGFWDKDFRTRDETFATLRGEQGLTWHRPMPAVFPHQETGYWAATRHTDIKFISQHEELFCSREGVSVDPMPAEIQRNMTFFLAMDPPDHTRYRKLISSGFTPRQVRRIEEQIKTNARSIVDDLLARLRTGDQIDFVASCSGQLPMRTISDMIGIDPADQEKVAYAAECLFSGSDDEYASLEERAVHVMTQLGVLAGSGIELAQRRRAEPHDDLMTALVNAEVDGHRLTDEELGSFMVLLGSAGNDTTKQTTTHAFKALVDHPEQRAWLLADFDNRIDAAVEEFVRWATPVIAFARHAVVDTEVAGTTIKAGEKVALFYCSANRDETVFDRPHEFDITRAANPHLGFGGGGAHYCLGTHVARMELRHLFYELLTRLPEVTLGEPEYLHSTFAHGIKRMPVSLA</sequence>
<dbReference type="Pfam" id="PF00067">
    <property type="entry name" value="p450"/>
    <property type="match status" value="1"/>
</dbReference>
<dbReference type="PRINTS" id="PR00359">
    <property type="entry name" value="BP450"/>
</dbReference>